<evidence type="ECO:0000256" key="4">
    <source>
        <dbReference type="ARBA" id="ARBA00022475"/>
    </source>
</evidence>
<feature type="domain" description="Transporter-associated" evidence="10">
    <location>
        <begin position="491"/>
        <end position="570"/>
    </location>
</feature>
<dbReference type="Proteomes" id="UP001165293">
    <property type="component" value="Unassembled WGS sequence"/>
</dbReference>
<evidence type="ECO:0000313" key="11">
    <source>
        <dbReference type="EMBL" id="MCC8363217.1"/>
    </source>
</evidence>
<reference evidence="11" key="1">
    <citation type="submission" date="2021-10" db="EMBL/GenBank/DDBJ databases">
        <authorList>
            <person name="Lyu M."/>
            <person name="Wang X."/>
            <person name="Meng X."/>
            <person name="Xu K."/>
        </authorList>
    </citation>
    <scope>NUCLEOTIDE SEQUENCE</scope>
    <source>
        <strain evidence="11">A6</strain>
    </source>
</reference>
<evidence type="ECO:0000256" key="6">
    <source>
        <dbReference type="ARBA" id="ARBA00022989"/>
    </source>
</evidence>
<dbReference type="RefSeq" id="WP_230526761.1">
    <property type="nucleotide sequence ID" value="NZ_JAJGAK010000001.1"/>
</dbReference>
<gene>
    <name evidence="11" type="ORF">LK996_09030</name>
</gene>
<dbReference type="NCBIfam" id="NF003716">
    <property type="entry name" value="PRK05326.1-3"/>
    <property type="match status" value="1"/>
</dbReference>
<keyword evidence="2" id="KW-0813">Transport</keyword>
<evidence type="ECO:0000256" key="5">
    <source>
        <dbReference type="ARBA" id="ARBA00022692"/>
    </source>
</evidence>
<feature type="transmembrane region" description="Helical" evidence="9">
    <location>
        <begin position="188"/>
        <end position="208"/>
    </location>
</feature>
<evidence type="ECO:0000313" key="12">
    <source>
        <dbReference type="Proteomes" id="UP001165293"/>
    </source>
</evidence>
<evidence type="ECO:0000256" key="3">
    <source>
        <dbReference type="ARBA" id="ARBA00022449"/>
    </source>
</evidence>
<name>A0ABS8JI22_9GAMM</name>
<organism evidence="11 12">
    <name type="scientific">Noviluteimonas lactosilytica</name>
    <dbReference type="NCBI Taxonomy" id="2888523"/>
    <lineage>
        <taxon>Bacteria</taxon>
        <taxon>Pseudomonadati</taxon>
        <taxon>Pseudomonadota</taxon>
        <taxon>Gammaproteobacteria</taxon>
        <taxon>Lysobacterales</taxon>
        <taxon>Lysobacteraceae</taxon>
        <taxon>Noviluteimonas</taxon>
    </lineage>
</organism>
<dbReference type="NCBIfam" id="NF003715">
    <property type="entry name" value="PRK05326.1-2"/>
    <property type="match status" value="1"/>
</dbReference>
<proteinExistence type="predicted"/>
<dbReference type="SUPFAM" id="SSF56176">
    <property type="entry name" value="FAD-binding/transporter-associated domain-like"/>
    <property type="match status" value="1"/>
</dbReference>
<protein>
    <submittedName>
        <fullName evidence="11">Potassium/proton antiporter</fullName>
    </submittedName>
</protein>
<feature type="transmembrane region" description="Helical" evidence="9">
    <location>
        <begin position="228"/>
        <end position="255"/>
    </location>
</feature>
<comment type="caution">
    <text evidence="11">The sequence shown here is derived from an EMBL/GenBank/DDBJ whole genome shotgun (WGS) entry which is preliminary data.</text>
</comment>
<dbReference type="Pfam" id="PF00999">
    <property type="entry name" value="Na_H_Exchanger"/>
    <property type="match status" value="1"/>
</dbReference>
<dbReference type="PANTHER" id="PTHR32507">
    <property type="entry name" value="NA(+)/H(+) ANTIPORTER 1"/>
    <property type="match status" value="1"/>
</dbReference>
<comment type="subcellular location">
    <subcellularLocation>
        <location evidence="1">Cell membrane</location>
        <topology evidence="1">Multi-pass membrane protein</topology>
    </subcellularLocation>
</comment>
<keyword evidence="6 9" id="KW-1133">Transmembrane helix</keyword>
<sequence length="579" mass="62043">MEHLHAIDLRLLFGALLILAGIASSLLARRFGAPLLLVFLLLGLVLGRDGLGFMESGDLRFTYLVGSLALAVILFDGGLRTRQQQVRGSVVPSIVLASIGVVITAGLTATAAVHLLNLPWLEATLLGVVVSSTDAAAVFFLLRAGGLHLERRTNATLEIESGSNDPMAIFLTLALTAWIAGSETTEPWLLALQLAWAVGAGLIAGYLGGRLMVWTLNTFDLPPGLHPWLALAGAVALFAITNLVLGSGYLAVYLAGIVVANRPMRARNEVLAVQDAATWFAQLVMFLLLGLLAAPEKLLDVLWPSLGVAAFLMFVARPAAVFACLSPFGYRREEVAFIAWTGLRGAVGIFLASIPLLAGLPNATLYFNVAFVVVFASLVVQGWSLRRAAYWFEVAVPRADPNTRRIQLDLPGQLEYDMVGYRIAPGSAALRGDALPGRVRLAMVVREGRVLLPDDAGALQANDYAYVLAPTGQAPRLDWLFAEGTDARLAEQDLFGSFTLPGDVPLGELASFYGLQIPDRFAHATAAQLFDERFDEQPQIGDRLALGKAVMVVRSLKDDRVAQVGLKFTGVGERLIGGR</sequence>
<keyword evidence="4" id="KW-1003">Cell membrane</keyword>
<dbReference type="Pfam" id="PF03471">
    <property type="entry name" value="CorC_HlyC"/>
    <property type="match status" value="1"/>
</dbReference>
<keyword evidence="12" id="KW-1185">Reference proteome</keyword>
<dbReference type="InterPro" id="IPR038770">
    <property type="entry name" value="Na+/solute_symporter_sf"/>
</dbReference>
<feature type="transmembrane region" description="Helical" evidence="9">
    <location>
        <begin position="35"/>
        <end position="54"/>
    </location>
</feature>
<dbReference type="SMART" id="SM01091">
    <property type="entry name" value="CorC_HlyC"/>
    <property type="match status" value="1"/>
</dbReference>
<dbReference type="InterPro" id="IPR005170">
    <property type="entry name" value="Transptr-assoc_dom"/>
</dbReference>
<feature type="transmembrane region" description="Helical" evidence="9">
    <location>
        <begin position="12"/>
        <end position="28"/>
    </location>
</feature>
<accession>A0ABS8JI22</accession>
<keyword evidence="7" id="KW-0406">Ion transport</keyword>
<evidence type="ECO:0000256" key="9">
    <source>
        <dbReference type="SAM" id="Phobius"/>
    </source>
</evidence>
<keyword evidence="3" id="KW-0050">Antiport</keyword>
<dbReference type="InterPro" id="IPR006153">
    <property type="entry name" value="Cation/H_exchanger_TM"/>
</dbReference>
<dbReference type="NCBIfam" id="NF003714">
    <property type="entry name" value="PRK05326.1-1"/>
    <property type="match status" value="1"/>
</dbReference>
<keyword evidence="8 9" id="KW-0472">Membrane</keyword>
<feature type="transmembrane region" description="Helical" evidence="9">
    <location>
        <begin position="364"/>
        <end position="383"/>
    </location>
</feature>
<evidence type="ECO:0000259" key="10">
    <source>
        <dbReference type="SMART" id="SM01091"/>
    </source>
</evidence>
<evidence type="ECO:0000256" key="2">
    <source>
        <dbReference type="ARBA" id="ARBA00022448"/>
    </source>
</evidence>
<feature type="transmembrane region" description="Helical" evidence="9">
    <location>
        <begin position="123"/>
        <end position="142"/>
    </location>
</feature>
<feature type="transmembrane region" description="Helical" evidence="9">
    <location>
        <begin position="301"/>
        <end position="325"/>
    </location>
</feature>
<dbReference type="Gene3D" id="1.20.1530.20">
    <property type="match status" value="1"/>
</dbReference>
<feature type="transmembrane region" description="Helical" evidence="9">
    <location>
        <begin position="91"/>
        <end position="117"/>
    </location>
</feature>
<evidence type="ECO:0000256" key="8">
    <source>
        <dbReference type="ARBA" id="ARBA00023136"/>
    </source>
</evidence>
<evidence type="ECO:0000256" key="1">
    <source>
        <dbReference type="ARBA" id="ARBA00004651"/>
    </source>
</evidence>
<feature type="transmembrane region" description="Helical" evidence="9">
    <location>
        <begin position="337"/>
        <end position="358"/>
    </location>
</feature>
<dbReference type="EMBL" id="JAJGAK010000001">
    <property type="protein sequence ID" value="MCC8363217.1"/>
    <property type="molecule type" value="Genomic_DNA"/>
</dbReference>
<feature type="transmembrane region" description="Helical" evidence="9">
    <location>
        <begin position="276"/>
        <end position="295"/>
    </location>
</feature>
<evidence type="ECO:0000256" key="7">
    <source>
        <dbReference type="ARBA" id="ARBA00023065"/>
    </source>
</evidence>
<dbReference type="InterPro" id="IPR036318">
    <property type="entry name" value="FAD-bd_PCMH-like_sf"/>
</dbReference>
<feature type="transmembrane region" description="Helical" evidence="9">
    <location>
        <begin position="60"/>
        <end position="79"/>
    </location>
</feature>
<dbReference type="PANTHER" id="PTHR32507:SF7">
    <property type="entry name" value="K(+)_H(+) ANTIPORTER NHAP2"/>
    <property type="match status" value="1"/>
</dbReference>
<keyword evidence="5 9" id="KW-0812">Transmembrane</keyword>